<dbReference type="EMBL" id="JAHUZE010000001">
    <property type="protein sequence ID" value="MBV7378222.1"/>
    <property type="molecule type" value="Genomic_DNA"/>
</dbReference>
<dbReference type="RefSeq" id="WP_218391064.1">
    <property type="nucleotide sequence ID" value="NZ_JAHUZE010000001.1"/>
</dbReference>
<protein>
    <recommendedName>
        <fullName evidence="3">TonB C-terminal domain-containing protein</fullName>
    </recommendedName>
</protein>
<accession>A0ABS6SZ37</accession>
<organism evidence="1 2">
    <name type="scientific">Maritimibacter dapengensis</name>
    <dbReference type="NCBI Taxonomy" id="2836868"/>
    <lineage>
        <taxon>Bacteria</taxon>
        <taxon>Pseudomonadati</taxon>
        <taxon>Pseudomonadota</taxon>
        <taxon>Alphaproteobacteria</taxon>
        <taxon>Rhodobacterales</taxon>
        <taxon>Roseobacteraceae</taxon>
        <taxon>Maritimibacter</taxon>
    </lineage>
</organism>
<dbReference type="Proteomes" id="UP000756530">
    <property type="component" value="Unassembled WGS sequence"/>
</dbReference>
<keyword evidence="2" id="KW-1185">Reference proteome</keyword>
<reference evidence="1 2" key="1">
    <citation type="submission" date="2021-05" db="EMBL/GenBank/DDBJ databases">
        <title>Culturable bacteria isolated from Daya Bay.</title>
        <authorList>
            <person name="Zheng W."/>
            <person name="Yu S."/>
            <person name="Huang Y."/>
        </authorList>
    </citation>
    <scope>NUCLEOTIDE SEQUENCE [LARGE SCALE GENOMIC DNA]</scope>
    <source>
        <strain evidence="1 2">DP4N28-5</strain>
    </source>
</reference>
<evidence type="ECO:0008006" key="3">
    <source>
        <dbReference type="Google" id="ProtNLM"/>
    </source>
</evidence>
<comment type="caution">
    <text evidence="1">The sequence shown here is derived from an EMBL/GenBank/DDBJ whole genome shotgun (WGS) entry which is preliminary data.</text>
</comment>
<evidence type="ECO:0000313" key="1">
    <source>
        <dbReference type="EMBL" id="MBV7378222.1"/>
    </source>
</evidence>
<evidence type="ECO:0000313" key="2">
    <source>
        <dbReference type="Proteomes" id="UP000756530"/>
    </source>
</evidence>
<gene>
    <name evidence="1" type="ORF">KJP28_04750</name>
</gene>
<proteinExistence type="predicted"/>
<name>A0ABS6SZ37_9RHOB</name>
<sequence length="128" mass="14104">MGHVKLGSAVILAAGITLVAMQPAKALGAWECTGVEDAVARAEADREAMLSQRFVVTPEGRVDIVRIEVEQPAHPGSIFERVGREVLNRLGFGAKPMDREAALRRTALHDWTLSPMRPKRFSHRFTDC</sequence>